<dbReference type="Gene3D" id="2.170.130.10">
    <property type="entry name" value="TonB-dependent receptor, plug domain"/>
    <property type="match status" value="1"/>
</dbReference>
<organism evidence="16 17">
    <name type="scientific">Sneathiella chinensis</name>
    <dbReference type="NCBI Taxonomy" id="349750"/>
    <lineage>
        <taxon>Bacteria</taxon>
        <taxon>Pseudomonadati</taxon>
        <taxon>Pseudomonadota</taxon>
        <taxon>Alphaproteobacteria</taxon>
        <taxon>Sneathiellales</taxon>
        <taxon>Sneathiellaceae</taxon>
        <taxon>Sneathiella</taxon>
    </lineage>
</organism>
<keyword evidence="9 10" id="KW-0998">Cell outer membrane</keyword>
<keyword evidence="6 13" id="KW-0732">Signal</keyword>
<reference evidence="16" key="2">
    <citation type="submission" date="2023-01" db="EMBL/GenBank/DDBJ databases">
        <title>Draft genome sequence of Sneathiella chinensis strain NBRC 103408.</title>
        <authorList>
            <person name="Sun Q."/>
            <person name="Mori K."/>
        </authorList>
    </citation>
    <scope>NUCLEOTIDE SEQUENCE</scope>
    <source>
        <strain evidence="16">NBRC 103408</strain>
    </source>
</reference>
<evidence type="ECO:0000256" key="2">
    <source>
        <dbReference type="ARBA" id="ARBA00009810"/>
    </source>
</evidence>
<evidence type="ECO:0000256" key="11">
    <source>
        <dbReference type="PROSITE-ProRule" id="PRU10143"/>
    </source>
</evidence>
<dbReference type="InterPro" id="IPR010949">
    <property type="entry name" value="TonB_Hb/transfer/lactofer_rcpt"/>
</dbReference>
<evidence type="ECO:0000256" key="9">
    <source>
        <dbReference type="ARBA" id="ARBA00023237"/>
    </source>
</evidence>
<dbReference type="InterPro" id="IPR010916">
    <property type="entry name" value="TonB_box_CS"/>
</dbReference>
<feature type="domain" description="TonB-dependent receptor plug" evidence="15">
    <location>
        <begin position="48"/>
        <end position="151"/>
    </location>
</feature>
<dbReference type="InterPro" id="IPR012910">
    <property type="entry name" value="Plug_dom"/>
</dbReference>
<dbReference type="InterPro" id="IPR036942">
    <property type="entry name" value="Beta-barrel_TonB_sf"/>
</dbReference>
<dbReference type="InterPro" id="IPR011276">
    <property type="entry name" value="TonB_haem/Hb_rcpt"/>
</dbReference>
<evidence type="ECO:0000313" key="16">
    <source>
        <dbReference type="EMBL" id="GLQ04782.1"/>
    </source>
</evidence>
<evidence type="ECO:0000259" key="14">
    <source>
        <dbReference type="Pfam" id="PF00593"/>
    </source>
</evidence>
<dbReference type="PANTHER" id="PTHR30069">
    <property type="entry name" value="TONB-DEPENDENT OUTER MEMBRANE RECEPTOR"/>
    <property type="match status" value="1"/>
</dbReference>
<accession>A0ABQ5U0B7</accession>
<evidence type="ECO:0000256" key="3">
    <source>
        <dbReference type="ARBA" id="ARBA00022448"/>
    </source>
</evidence>
<evidence type="ECO:0000313" key="17">
    <source>
        <dbReference type="Proteomes" id="UP001161409"/>
    </source>
</evidence>
<comment type="similarity">
    <text evidence="2 10 12">Belongs to the TonB-dependent receptor family.</text>
</comment>
<evidence type="ECO:0000256" key="4">
    <source>
        <dbReference type="ARBA" id="ARBA00022452"/>
    </source>
</evidence>
<feature type="domain" description="TonB-dependent receptor-like beta-barrel" evidence="14">
    <location>
        <begin position="235"/>
        <end position="651"/>
    </location>
</feature>
<feature type="short sequence motif" description="TonB box" evidence="11">
    <location>
        <begin position="35"/>
        <end position="41"/>
    </location>
</feature>
<keyword evidence="4 10" id="KW-1134">Transmembrane beta strand</keyword>
<evidence type="ECO:0000259" key="15">
    <source>
        <dbReference type="Pfam" id="PF07715"/>
    </source>
</evidence>
<dbReference type="CDD" id="cd01347">
    <property type="entry name" value="ligand_gated_channel"/>
    <property type="match status" value="1"/>
</dbReference>
<dbReference type="Pfam" id="PF00593">
    <property type="entry name" value="TonB_dep_Rec_b-barrel"/>
    <property type="match status" value="1"/>
</dbReference>
<dbReference type="NCBIfam" id="TIGR01786">
    <property type="entry name" value="TonB-hemlactrns"/>
    <property type="match status" value="1"/>
</dbReference>
<keyword evidence="17" id="KW-1185">Reference proteome</keyword>
<evidence type="ECO:0000256" key="7">
    <source>
        <dbReference type="ARBA" id="ARBA00023077"/>
    </source>
</evidence>
<dbReference type="PROSITE" id="PS52016">
    <property type="entry name" value="TONB_DEPENDENT_REC_3"/>
    <property type="match status" value="1"/>
</dbReference>
<dbReference type="Pfam" id="PF07715">
    <property type="entry name" value="Plug"/>
    <property type="match status" value="1"/>
</dbReference>
<keyword evidence="3 10" id="KW-0813">Transport</keyword>
<gene>
    <name evidence="16" type="ORF">GCM10007924_00030</name>
</gene>
<sequence>MRHASCVTFWGALLSTTVLSSAWAGDTPTQAVLDTVTVYATKSEQSTFDVPAMVSSVDADAPGAALASDVDDLLNTTPGVDVVNGPRRNGQTVSIRGFDDEAIITLMDGRRQNFEAEHDGRFFVDPSLLKRVEIVKGASSSIYGGGGIGGVVAFETKNASDMLKPGQTVGATTSLGYRSGNKEFSPLLTGYGRVGTLDILGSIAYRNSGDIRTGGGGHLDAEDKVLSGLFNAAYSFADWHTVRLQYQGLNNNAQEPNNGAGGVGLSNPIVDKTVQDHQIGVKYDYSNPDNALLNLKVHAYYNDTEVEEEDLSGSNAGRVQSRAMQTLGLTIDNQSRFQISDSHSQTLSYGFEIYRDEQQGTSSVTADGTRPGVPDAENLNFGLYIQDEIAFSTGIGKFLVIPAVRYDNYRSEADTGNDQSEDAVSPKIALSYKPTDNFVLFGSLAQAFRAPNMTELYPTGQHFPGFPPMFPNNNFIPNPDLKPEKVTTVELGAGVNFDDLLADNDRLKLKGSWHSSRGEDFITQEIDIFAGTSRNLNIDKARLWGWELEGEYNLHPVTLKTGLSYVEAKDDETGEYIANNVPLTFSTDIAYSIDSLSSVIGWRARFADANDKVGSADERTAGYGVHDLYYRWAPTDGDLQNLTVDLGISNLFDREYNKRYAALFEEGRSFGAKVTYTW</sequence>
<dbReference type="PROSITE" id="PS00430">
    <property type="entry name" value="TONB_DEPENDENT_REC_1"/>
    <property type="match status" value="1"/>
</dbReference>
<name>A0ABQ5U0B7_9PROT</name>
<keyword evidence="8 10" id="KW-0472">Membrane</keyword>
<keyword evidence="7 11" id="KW-0798">TonB box</keyword>
<dbReference type="PANTHER" id="PTHR30069:SF41">
    <property type="entry name" value="HEME_HEMOPEXIN UTILIZATION PROTEIN C"/>
    <property type="match status" value="1"/>
</dbReference>
<keyword evidence="5 10" id="KW-0812">Transmembrane</keyword>
<evidence type="ECO:0000256" key="12">
    <source>
        <dbReference type="RuleBase" id="RU003357"/>
    </source>
</evidence>
<dbReference type="InterPro" id="IPR000531">
    <property type="entry name" value="Beta-barrel_TonB"/>
</dbReference>
<comment type="subcellular location">
    <subcellularLocation>
        <location evidence="1 10">Cell outer membrane</location>
        <topology evidence="1 10">Multi-pass membrane protein</topology>
    </subcellularLocation>
</comment>
<proteinExistence type="inferred from homology"/>
<dbReference type="InterPro" id="IPR039426">
    <property type="entry name" value="TonB-dep_rcpt-like"/>
</dbReference>
<evidence type="ECO:0000256" key="6">
    <source>
        <dbReference type="ARBA" id="ARBA00022729"/>
    </source>
</evidence>
<dbReference type="Proteomes" id="UP001161409">
    <property type="component" value="Unassembled WGS sequence"/>
</dbReference>
<evidence type="ECO:0000256" key="13">
    <source>
        <dbReference type="SAM" id="SignalP"/>
    </source>
</evidence>
<feature type="signal peptide" evidence="13">
    <location>
        <begin position="1"/>
        <end position="24"/>
    </location>
</feature>
<dbReference type="EMBL" id="BSNF01000001">
    <property type="protein sequence ID" value="GLQ04782.1"/>
    <property type="molecule type" value="Genomic_DNA"/>
</dbReference>
<comment type="caution">
    <text evidence="16">The sequence shown here is derived from an EMBL/GenBank/DDBJ whole genome shotgun (WGS) entry which is preliminary data.</text>
</comment>
<evidence type="ECO:0000256" key="10">
    <source>
        <dbReference type="PROSITE-ProRule" id="PRU01360"/>
    </source>
</evidence>
<dbReference type="InterPro" id="IPR037066">
    <property type="entry name" value="Plug_dom_sf"/>
</dbReference>
<dbReference type="NCBIfam" id="TIGR01785">
    <property type="entry name" value="TonB-hemin"/>
    <property type="match status" value="1"/>
</dbReference>
<evidence type="ECO:0000256" key="1">
    <source>
        <dbReference type="ARBA" id="ARBA00004571"/>
    </source>
</evidence>
<reference evidence="16" key="1">
    <citation type="journal article" date="2014" name="Int. J. Syst. Evol. Microbiol.">
        <title>Complete genome of a new Firmicutes species belonging to the dominant human colonic microbiota ('Ruminococcus bicirculans') reveals two chromosomes and a selective capacity to utilize plant glucans.</title>
        <authorList>
            <consortium name="NISC Comparative Sequencing Program"/>
            <person name="Wegmann U."/>
            <person name="Louis P."/>
            <person name="Goesmann A."/>
            <person name="Henrissat B."/>
            <person name="Duncan S.H."/>
            <person name="Flint H.J."/>
        </authorList>
    </citation>
    <scope>NUCLEOTIDE SEQUENCE</scope>
    <source>
        <strain evidence="16">NBRC 103408</strain>
    </source>
</reference>
<protein>
    <submittedName>
        <fullName evidence="16">Ligand-gated channel protein</fullName>
    </submittedName>
</protein>
<dbReference type="Gene3D" id="2.40.170.20">
    <property type="entry name" value="TonB-dependent receptor, beta-barrel domain"/>
    <property type="match status" value="1"/>
</dbReference>
<dbReference type="RefSeq" id="WP_169558832.1">
    <property type="nucleotide sequence ID" value="NZ_BSNF01000001.1"/>
</dbReference>
<feature type="chain" id="PRO_5046299411" evidence="13">
    <location>
        <begin position="25"/>
        <end position="678"/>
    </location>
</feature>
<evidence type="ECO:0000256" key="8">
    <source>
        <dbReference type="ARBA" id="ARBA00023136"/>
    </source>
</evidence>
<dbReference type="SUPFAM" id="SSF56935">
    <property type="entry name" value="Porins"/>
    <property type="match status" value="1"/>
</dbReference>
<evidence type="ECO:0000256" key="5">
    <source>
        <dbReference type="ARBA" id="ARBA00022692"/>
    </source>
</evidence>